<evidence type="ECO:0000313" key="6">
    <source>
        <dbReference type="EMBL" id="NME69582.1"/>
    </source>
</evidence>
<dbReference type="Gene3D" id="3.40.50.300">
    <property type="entry name" value="P-loop containing nucleotide triphosphate hydrolases"/>
    <property type="match status" value="1"/>
</dbReference>
<evidence type="ECO:0000313" key="7">
    <source>
        <dbReference type="Proteomes" id="UP000576082"/>
    </source>
</evidence>
<evidence type="ECO:0000259" key="4">
    <source>
        <dbReference type="PROSITE" id="PS50051"/>
    </source>
</evidence>
<dbReference type="InterPro" id="IPR027417">
    <property type="entry name" value="P-loop_NTPase"/>
</dbReference>
<dbReference type="SUPFAM" id="SSF52540">
    <property type="entry name" value="P-loop containing nucleoside triphosphate hydrolases"/>
    <property type="match status" value="1"/>
</dbReference>
<dbReference type="Pfam" id="PF13519">
    <property type="entry name" value="VWA_2"/>
    <property type="match status" value="1"/>
</dbReference>
<dbReference type="Gene3D" id="1.10.8.80">
    <property type="entry name" value="Magnesium chelatase subunit I, C-Terminal domain"/>
    <property type="match status" value="1"/>
</dbReference>
<dbReference type="EMBL" id="JABANE010000044">
    <property type="protein sequence ID" value="NME69582.1"/>
    <property type="molecule type" value="Genomic_DNA"/>
</dbReference>
<sequence>MNNFPFTAIIGQESFKLALILNIIDPTLGGVLAVGDKGTGKTTLIRSLSDLMQKPFVNLPIGASEDRVLGHINLEKLINDKKEEVQHGLLSQAHQGFLYIDEINLLNDYLMDVLLDASATGSYHLEREGISRKLNSRFCLIGSMNPEEGDLRPQLKDRFGLSVEVKTPSSLQERTQIVQHRLAFDDNPKEFFEGFDKEQKELFDQILSAQALLSSIELEEDVLEYCSQLALEHAVEGLRADILLVKTARAYVAFQNGNKVTKEAVKAIQEFVLLHRKNQNPPNQEPPQNPPPQEEQKEQPETSKEETPPAQFESVIPNESLTLNQSFKDSNKQIIHQNGVKSSTDTRKTVSQYLATNNFELIKKSKVEPTKKQVIFILDSSGSMIKDQVIAYAKGAVQKMIEKYESSDVHFSLISLLQNEAEVMIQETSNSAFVTEKIQQLQTGGKTNIIAALKKIKSMLVGFDLSETELVIVSDGRFCAETSIEDIISSYQFHCKKVDHLTLVDAENGVVRLGIMQDLADRLRGNYQKLSL</sequence>
<keyword evidence="1" id="KW-0547">Nucleotide-binding</keyword>
<feature type="domain" description="MCM C-terminal AAA(+) ATPase" evidence="4">
    <location>
        <begin position="31"/>
        <end position="178"/>
    </location>
</feature>
<organism evidence="6 7">
    <name type="scientific">Flammeovirga aprica JL-4</name>
    <dbReference type="NCBI Taxonomy" id="694437"/>
    <lineage>
        <taxon>Bacteria</taxon>
        <taxon>Pseudomonadati</taxon>
        <taxon>Bacteroidota</taxon>
        <taxon>Cytophagia</taxon>
        <taxon>Cytophagales</taxon>
        <taxon>Flammeovirgaceae</taxon>
        <taxon>Flammeovirga</taxon>
    </lineage>
</organism>
<dbReference type="SMART" id="SM00382">
    <property type="entry name" value="AAA"/>
    <property type="match status" value="1"/>
</dbReference>
<dbReference type="PANTHER" id="PTHR35023:SF1">
    <property type="entry name" value="MG-PROTOPORPHYRIN IX CHELATASE"/>
    <property type="match status" value="1"/>
</dbReference>
<dbReference type="InterPro" id="IPR041628">
    <property type="entry name" value="ChlI/MoxR_AAA_lid"/>
</dbReference>
<dbReference type="InterPro" id="IPR052989">
    <property type="entry name" value="Mg-chelatase_DI-like"/>
</dbReference>
<dbReference type="Proteomes" id="UP000576082">
    <property type="component" value="Unassembled WGS sequence"/>
</dbReference>
<gene>
    <name evidence="6" type="ORF">HHU12_16510</name>
</gene>
<evidence type="ECO:0000259" key="5">
    <source>
        <dbReference type="PROSITE" id="PS50234"/>
    </source>
</evidence>
<dbReference type="PROSITE" id="PS50234">
    <property type="entry name" value="VWFA"/>
    <property type="match status" value="1"/>
</dbReference>
<evidence type="ECO:0000256" key="1">
    <source>
        <dbReference type="ARBA" id="ARBA00022741"/>
    </source>
</evidence>
<dbReference type="InterPro" id="IPR011704">
    <property type="entry name" value="ATPase_dyneun-rel_AAA"/>
</dbReference>
<feature type="domain" description="VWFA" evidence="5">
    <location>
        <begin position="373"/>
        <end position="532"/>
    </location>
</feature>
<name>A0A7X9XAD8_9BACT</name>
<dbReference type="InterPro" id="IPR002035">
    <property type="entry name" value="VWF_A"/>
</dbReference>
<dbReference type="GO" id="GO:0005524">
    <property type="term" value="F:ATP binding"/>
    <property type="evidence" value="ECO:0007669"/>
    <property type="project" value="UniProtKB-KW"/>
</dbReference>
<dbReference type="PANTHER" id="PTHR35023">
    <property type="entry name" value="CHELATASE-RELATED"/>
    <property type="match status" value="1"/>
</dbReference>
<reference evidence="6 7" key="1">
    <citation type="submission" date="2020-04" db="EMBL/GenBank/DDBJ databases">
        <title>Flammeovirga sp. SR4, a novel species isolated from seawater.</title>
        <authorList>
            <person name="Wang X."/>
        </authorList>
    </citation>
    <scope>NUCLEOTIDE SEQUENCE [LARGE SCALE GENOMIC DNA]</scope>
    <source>
        <strain evidence="6 7">ATCC 23126</strain>
    </source>
</reference>
<dbReference type="CDD" id="cd00009">
    <property type="entry name" value="AAA"/>
    <property type="match status" value="1"/>
</dbReference>
<dbReference type="Pfam" id="PF17863">
    <property type="entry name" value="AAA_lid_2"/>
    <property type="match status" value="1"/>
</dbReference>
<protein>
    <submittedName>
        <fullName evidence="6">VWA domain-containing protein</fullName>
    </submittedName>
</protein>
<evidence type="ECO:0000256" key="2">
    <source>
        <dbReference type="ARBA" id="ARBA00022840"/>
    </source>
</evidence>
<feature type="compositionally biased region" description="Pro residues" evidence="3">
    <location>
        <begin position="283"/>
        <end position="293"/>
    </location>
</feature>
<feature type="region of interest" description="Disordered" evidence="3">
    <location>
        <begin position="278"/>
        <end position="314"/>
    </location>
</feature>
<dbReference type="Gene3D" id="3.40.50.410">
    <property type="entry name" value="von Willebrand factor, type A domain"/>
    <property type="match status" value="1"/>
</dbReference>
<dbReference type="SMART" id="SM00327">
    <property type="entry name" value="VWA"/>
    <property type="match status" value="1"/>
</dbReference>
<feature type="compositionally biased region" description="Basic and acidic residues" evidence="3">
    <location>
        <begin position="294"/>
        <end position="307"/>
    </location>
</feature>
<dbReference type="GO" id="GO:0016887">
    <property type="term" value="F:ATP hydrolysis activity"/>
    <property type="evidence" value="ECO:0007669"/>
    <property type="project" value="InterPro"/>
</dbReference>
<keyword evidence="2" id="KW-0067">ATP-binding</keyword>
<dbReference type="AlphaFoldDB" id="A0A7X9XAD8"/>
<evidence type="ECO:0000256" key="3">
    <source>
        <dbReference type="SAM" id="MobiDB-lite"/>
    </source>
</evidence>
<comment type="caution">
    <text evidence="6">The sequence shown here is derived from an EMBL/GenBank/DDBJ whole genome shotgun (WGS) entry which is preliminary data.</text>
</comment>
<dbReference type="InterPro" id="IPR001208">
    <property type="entry name" value="MCM_dom"/>
</dbReference>
<keyword evidence="7" id="KW-1185">Reference proteome</keyword>
<dbReference type="Pfam" id="PF07728">
    <property type="entry name" value="AAA_5"/>
    <property type="match status" value="1"/>
</dbReference>
<accession>A0A7X9XAD8</accession>
<dbReference type="RefSeq" id="WP_169657851.1">
    <property type="nucleotide sequence ID" value="NZ_JABANE010000044.1"/>
</dbReference>
<dbReference type="GO" id="GO:0003677">
    <property type="term" value="F:DNA binding"/>
    <property type="evidence" value="ECO:0007669"/>
    <property type="project" value="InterPro"/>
</dbReference>
<dbReference type="InterPro" id="IPR003593">
    <property type="entry name" value="AAA+_ATPase"/>
</dbReference>
<proteinExistence type="predicted"/>
<dbReference type="PROSITE" id="PS50051">
    <property type="entry name" value="MCM_2"/>
    <property type="match status" value="1"/>
</dbReference>
<dbReference type="SUPFAM" id="SSF53300">
    <property type="entry name" value="vWA-like"/>
    <property type="match status" value="1"/>
</dbReference>
<dbReference type="InterPro" id="IPR036465">
    <property type="entry name" value="vWFA_dom_sf"/>
</dbReference>